<accession>A0A415DEU4</accession>
<reference evidence="1 2" key="1">
    <citation type="submission" date="2018-08" db="EMBL/GenBank/DDBJ databases">
        <title>A genome reference for cultivated species of the human gut microbiota.</title>
        <authorList>
            <person name="Zou Y."/>
            <person name="Xue W."/>
            <person name="Luo G."/>
        </authorList>
    </citation>
    <scope>NUCLEOTIDE SEQUENCE [LARGE SCALE GENOMIC DNA]</scope>
    <source>
        <strain evidence="1 2">AM09-18</strain>
    </source>
</reference>
<dbReference type="InterPro" id="IPR031834">
    <property type="entry name" value="RnlB/LsoB_antitoxin"/>
</dbReference>
<sequence length="121" mass="14233">MNHLFEILNIDDSTIIVIGKTYYGIDDYISELETELAKRQFRGEIIFDLLLANGLYAKNRFIHSSYYGDRIIDFDIISTKNIVIKYEKYIKNFYRKNINILNNGILLHKDIAILKKILTLP</sequence>
<dbReference type="AlphaFoldDB" id="A0A415DEU4"/>
<comment type="caution">
    <text evidence="1">The sequence shown here is derived from an EMBL/GenBank/DDBJ whole genome shotgun (WGS) entry which is preliminary data.</text>
</comment>
<dbReference type="Pfam" id="PF15933">
    <property type="entry name" value="RnlB_antitoxin"/>
    <property type="match status" value="1"/>
</dbReference>
<proteinExistence type="predicted"/>
<evidence type="ECO:0000313" key="1">
    <source>
        <dbReference type="EMBL" id="RHJ74596.1"/>
    </source>
</evidence>
<name>A0A415DEU4_PHOVU</name>
<gene>
    <name evidence="1" type="ORF">DW105_14715</name>
</gene>
<dbReference type="Proteomes" id="UP000283958">
    <property type="component" value="Unassembled WGS sequence"/>
</dbReference>
<dbReference type="RefSeq" id="WP_118327794.1">
    <property type="nucleotide sequence ID" value="NZ_QRMN01000038.1"/>
</dbReference>
<dbReference type="EMBL" id="QRMN01000038">
    <property type="protein sequence ID" value="RHJ74596.1"/>
    <property type="molecule type" value="Genomic_DNA"/>
</dbReference>
<protein>
    <submittedName>
        <fullName evidence="1">Uncharacterized protein</fullName>
    </submittedName>
</protein>
<evidence type="ECO:0000313" key="2">
    <source>
        <dbReference type="Proteomes" id="UP000283958"/>
    </source>
</evidence>
<organism evidence="1 2">
    <name type="scientific">Phocaeicola vulgatus</name>
    <name type="common">Bacteroides vulgatus</name>
    <dbReference type="NCBI Taxonomy" id="821"/>
    <lineage>
        <taxon>Bacteria</taxon>
        <taxon>Pseudomonadati</taxon>
        <taxon>Bacteroidota</taxon>
        <taxon>Bacteroidia</taxon>
        <taxon>Bacteroidales</taxon>
        <taxon>Bacteroidaceae</taxon>
        <taxon>Phocaeicola</taxon>
    </lineage>
</organism>